<dbReference type="OrthoDB" id="8230562at2"/>
<protein>
    <submittedName>
        <fullName evidence="1">Uncharacterized protein</fullName>
    </submittedName>
</protein>
<dbReference type="Proteomes" id="UP000673383">
    <property type="component" value="Unassembled WGS sequence"/>
</dbReference>
<dbReference type="AlphaFoldDB" id="A0A1E3ENY5"/>
<dbReference type="STRING" id="29448.QU41_30370"/>
<evidence type="ECO:0000313" key="1">
    <source>
        <dbReference type="EMBL" id="MBP1295409.1"/>
    </source>
</evidence>
<dbReference type="RefSeq" id="WP_069277973.1">
    <property type="nucleotide sequence ID" value="NZ_JAFICZ010000001.1"/>
</dbReference>
<evidence type="ECO:0000313" key="2">
    <source>
        <dbReference type="Proteomes" id="UP000673383"/>
    </source>
</evidence>
<dbReference type="EMBL" id="JAFICZ010000001">
    <property type="protein sequence ID" value="MBP1295409.1"/>
    <property type="molecule type" value="Genomic_DNA"/>
</dbReference>
<reference evidence="1" key="1">
    <citation type="submission" date="2021-02" db="EMBL/GenBank/DDBJ databases">
        <title>Genomic Encyclopedia of Type Strains, Phase IV (KMG-V): Genome sequencing to study the core and pangenomes of soil and plant-associated prokaryotes.</title>
        <authorList>
            <person name="Whitman W."/>
        </authorList>
    </citation>
    <scope>NUCLEOTIDE SEQUENCE</scope>
    <source>
        <strain evidence="1">USDA 406</strain>
    </source>
</reference>
<sequence>MWWFNKAGSKDIWDDPVERPLGDIEAAQRIRAICRDAAGCAEAVGSPDKRPPNKQQIERDRYERAAKVAMETAMKISDELVRDSAVREIVGLCMKANNIKTGRALFRAIHAGSIKAEVLREHPTLEGEQA</sequence>
<gene>
    <name evidence="1" type="ORF">JOH49_005162</name>
</gene>
<organism evidence="1 2">
    <name type="scientific">Bradyrhizobium elkanii</name>
    <dbReference type="NCBI Taxonomy" id="29448"/>
    <lineage>
        <taxon>Bacteria</taxon>
        <taxon>Pseudomonadati</taxon>
        <taxon>Pseudomonadota</taxon>
        <taxon>Alphaproteobacteria</taxon>
        <taxon>Hyphomicrobiales</taxon>
        <taxon>Nitrobacteraceae</taxon>
        <taxon>Bradyrhizobium</taxon>
    </lineage>
</organism>
<accession>A0A1E3ENY5</accession>
<dbReference type="eggNOG" id="ENOG5030YDZ">
    <property type="taxonomic scope" value="Bacteria"/>
</dbReference>
<comment type="caution">
    <text evidence="1">The sequence shown here is derived from an EMBL/GenBank/DDBJ whole genome shotgun (WGS) entry which is preliminary data.</text>
</comment>
<proteinExistence type="predicted"/>
<name>A0A1E3ENY5_BRAEL</name>